<name>G7YJC1_CLOSI</name>
<evidence type="ECO:0000313" key="2">
    <source>
        <dbReference type="EMBL" id="GAA53054.1"/>
    </source>
</evidence>
<dbReference type="AlphaFoldDB" id="G7YJC1"/>
<evidence type="ECO:0000313" key="3">
    <source>
        <dbReference type="Proteomes" id="UP000008909"/>
    </source>
</evidence>
<keyword evidence="3" id="KW-1185">Reference proteome</keyword>
<sequence>MHRHNHRSSYVTRAPINDSSEWCSNSLHCMARDSKRLLLNNGLIPSELFYRIYPGFRSATDVPTSSHYKDLMKAYPGVKIILTVRDPQDWLASVRQKILSHRPRFPTSWFNDMAICLFIGSDCFKLANCLFDRMYGLQADRDNDQKLLVAYGRWNEQVKQTVPVDQLLVYDVRQGWEPLCKFLKVPIPNEPFPCVNKRKVVLALKNKVYRLTAVLQYTVVAAICFAVCYWILQ</sequence>
<dbReference type="PANTHER" id="PTHR36978:SF4">
    <property type="entry name" value="P-LOOP CONTAINING NUCLEOSIDE TRIPHOSPHATE HYDROLASE PROTEIN"/>
    <property type="match status" value="1"/>
</dbReference>
<gene>
    <name evidence="2" type="ORF">CLF_109422</name>
</gene>
<keyword evidence="1" id="KW-0472">Membrane</keyword>
<dbReference type="Gene3D" id="3.40.50.300">
    <property type="entry name" value="P-loop containing nucleotide triphosphate hydrolases"/>
    <property type="match status" value="1"/>
</dbReference>
<dbReference type="InterPro" id="IPR040632">
    <property type="entry name" value="Sulfotransfer_4"/>
</dbReference>
<reference evidence="2" key="1">
    <citation type="journal article" date="2011" name="Genome Biol.">
        <title>The draft genome of the carcinogenic human liver fluke Clonorchis sinensis.</title>
        <authorList>
            <person name="Wang X."/>
            <person name="Chen W."/>
            <person name="Huang Y."/>
            <person name="Sun J."/>
            <person name="Men J."/>
            <person name="Liu H."/>
            <person name="Luo F."/>
            <person name="Guo L."/>
            <person name="Lv X."/>
            <person name="Deng C."/>
            <person name="Zhou C."/>
            <person name="Fan Y."/>
            <person name="Li X."/>
            <person name="Huang L."/>
            <person name="Hu Y."/>
            <person name="Liang C."/>
            <person name="Hu X."/>
            <person name="Xu J."/>
            <person name="Yu X."/>
        </authorList>
    </citation>
    <scope>NUCLEOTIDE SEQUENCE [LARGE SCALE GENOMIC DNA]</scope>
    <source>
        <strain evidence="2">Henan</strain>
    </source>
</reference>
<keyword evidence="1" id="KW-0812">Transmembrane</keyword>
<feature type="transmembrane region" description="Helical" evidence="1">
    <location>
        <begin position="208"/>
        <end position="232"/>
    </location>
</feature>
<dbReference type="PANTHER" id="PTHR36978">
    <property type="entry name" value="P-LOOP CONTAINING NUCLEOTIDE TRIPHOSPHATE HYDROLASE"/>
    <property type="match status" value="1"/>
</dbReference>
<protein>
    <submittedName>
        <fullName evidence="2">NAD dependent epimerase/dehydratase</fullName>
    </submittedName>
</protein>
<dbReference type="Proteomes" id="UP000008909">
    <property type="component" value="Unassembled WGS sequence"/>
</dbReference>
<dbReference type="SUPFAM" id="SSF52540">
    <property type="entry name" value="P-loop containing nucleoside triphosphate hydrolases"/>
    <property type="match status" value="1"/>
</dbReference>
<accession>G7YJC1</accession>
<keyword evidence="1" id="KW-1133">Transmembrane helix</keyword>
<dbReference type="EMBL" id="DF143409">
    <property type="protein sequence ID" value="GAA53054.1"/>
    <property type="molecule type" value="Genomic_DNA"/>
</dbReference>
<proteinExistence type="predicted"/>
<organism evidence="2 3">
    <name type="scientific">Clonorchis sinensis</name>
    <name type="common">Chinese liver fluke</name>
    <dbReference type="NCBI Taxonomy" id="79923"/>
    <lineage>
        <taxon>Eukaryota</taxon>
        <taxon>Metazoa</taxon>
        <taxon>Spiralia</taxon>
        <taxon>Lophotrochozoa</taxon>
        <taxon>Platyhelminthes</taxon>
        <taxon>Trematoda</taxon>
        <taxon>Digenea</taxon>
        <taxon>Opisthorchiida</taxon>
        <taxon>Opisthorchiata</taxon>
        <taxon>Opisthorchiidae</taxon>
        <taxon>Clonorchis</taxon>
    </lineage>
</organism>
<dbReference type="InterPro" id="IPR027417">
    <property type="entry name" value="P-loop_NTPase"/>
</dbReference>
<dbReference type="Pfam" id="PF17784">
    <property type="entry name" value="Sulfotransfer_4"/>
    <property type="match status" value="1"/>
</dbReference>
<reference key="2">
    <citation type="submission" date="2011-10" db="EMBL/GenBank/DDBJ databases">
        <title>The genome and transcriptome sequence of Clonorchis sinensis provide insights into the carcinogenic liver fluke.</title>
        <authorList>
            <person name="Wang X."/>
            <person name="Huang Y."/>
            <person name="Chen W."/>
            <person name="Liu H."/>
            <person name="Guo L."/>
            <person name="Chen Y."/>
            <person name="Luo F."/>
            <person name="Zhou W."/>
            <person name="Sun J."/>
            <person name="Mao Q."/>
            <person name="Liang P."/>
            <person name="Zhou C."/>
            <person name="Tian Y."/>
            <person name="Men J."/>
            <person name="Lv X."/>
            <person name="Huang L."/>
            <person name="Zhou J."/>
            <person name="Hu Y."/>
            <person name="Li R."/>
            <person name="Zhang F."/>
            <person name="Lei H."/>
            <person name="Li X."/>
            <person name="Hu X."/>
            <person name="Liang C."/>
            <person name="Xu J."/>
            <person name="Wu Z."/>
            <person name="Yu X."/>
        </authorList>
    </citation>
    <scope>NUCLEOTIDE SEQUENCE</scope>
    <source>
        <strain>Henan</strain>
    </source>
</reference>
<evidence type="ECO:0000256" key="1">
    <source>
        <dbReference type="SAM" id="Phobius"/>
    </source>
</evidence>